<dbReference type="CDD" id="cd13703">
    <property type="entry name" value="PBP2_HisJ_LAO"/>
    <property type="match status" value="1"/>
</dbReference>
<keyword evidence="4 7" id="KW-0732">Signal</keyword>
<evidence type="ECO:0000256" key="7">
    <source>
        <dbReference type="SAM" id="SignalP"/>
    </source>
</evidence>
<comment type="caution">
    <text evidence="9">The sequence shown here is derived from an EMBL/GenBank/DDBJ whole genome shotgun (WGS) entry which is preliminary data.</text>
</comment>
<proteinExistence type="inferred from homology"/>
<dbReference type="OrthoDB" id="368476at2"/>
<dbReference type="GO" id="GO:0030288">
    <property type="term" value="C:outer membrane-bounded periplasmic space"/>
    <property type="evidence" value="ECO:0007669"/>
    <property type="project" value="InterPro"/>
</dbReference>
<evidence type="ECO:0000256" key="5">
    <source>
        <dbReference type="ARBA" id="ARBA00022764"/>
    </source>
</evidence>
<keyword evidence="5" id="KW-0574">Periplasm</keyword>
<evidence type="ECO:0000256" key="2">
    <source>
        <dbReference type="ARBA" id="ARBA00010333"/>
    </source>
</evidence>
<dbReference type="InterPro" id="IPR001638">
    <property type="entry name" value="Solute-binding_3/MltF_N"/>
</dbReference>
<dbReference type="Pfam" id="PF00497">
    <property type="entry name" value="SBP_bac_3"/>
    <property type="match status" value="1"/>
</dbReference>
<dbReference type="PROSITE" id="PS01039">
    <property type="entry name" value="SBP_BACTERIAL_3"/>
    <property type="match status" value="1"/>
</dbReference>
<dbReference type="InterPro" id="IPR005768">
    <property type="entry name" value="Lys_Arg_Orn-bd"/>
</dbReference>
<sequence>MKRLIAAVSIALLAVSAGPAVAKDWTTIRFGTDASYAPFESKAPDGKLVGFDIDLGNEICARLKAKCVWLENDFDGMIPALKAKKFDAVLSSMSITPQRAEQIGFTTKIYNQPTRLVVKKGSPLLPTAESLKGKSIGVEQGTTQETYAKAYWGKQGANVVSYQNQDGVYADLTSGRLDAALQDEVQAAIGFLKSPRGANYTFVGPELVDEKVLGIGAGIGLRKEDTDLKAKIDRAIADMVKDGTYKRLASKYFDFDIYGG</sequence>
<comment type="similarity">
    <text evidence="2 6">Belongs to the bacterial solute-binding protein 3 family.</text>
</comment>
<dbReference type="SUPFAM" id="SSF53850">
    <property type="entry name" value="Periplasmic binding protein-like II"/>
    <property type="match status" value="1"/>
</dbReference>
<evidence type="ECO:0000256" key="4">
    <source>
        <dbReference type="ARBA" id="ARBA00022729"/>
    </source>
</evidence>
<accession>A0A071MY45</accession>
<gene>
    <name evidence="9" type="ORF">DT99_00875</name>
</gene>
<comment type="subcellular location">
    <subcellularLocation>
        <location evidence="1">Periplasm</location>
    </subcellularLocation>
</comment>
<organism evidence="9">
    <name type="scientific">Burkholderia cenocepacia</name>
    <dbReference type="NCBI Taxonomy" id="95486"/>
    <lineage>
        <taxon>Bacteria</taxon>
        <taxon>Pseudomonadati</taxon>
        <taxon>Pseudomonadota</taxon>
        <taxon>Betaproteobacteria</taxon>
        <taxon>Burkholderiales</taxon>
        <taxon>Burkholderiaceae</taxon>
        <taxon>Burkholderia</taxon>
        <taxon>Burkholderia cepacia complex</taxon>
    </lineage>
</organism>
<feature type="domain" description="Solute-binding protein family 3/N-terminal" evidence="8">
    <location>
        <begin position="27"/>
        <end position="256"/>
    </location>
</feature>
<dbReference type="SMART" id="SM00062">
    <property type="entry name" value="PBPb"/>
    <property type="match status" value="1"/>
</dbReference>
<evidence type="ECO:0000259" key="8">
    <source>
        <dbReference type="SMART" id="SM00062"/>
    </source>
</evidence>
<feature type="signal peptide" evidence="7">
    <location>
        <begin position="1"/>
        <end position="22"/>
    </location>
</feature>
<dbReference type="PANTHER" id="PTHR35936:SF13">
    <property type="entry name" value="HISTIDINE-BINDING PERIPLASMIC PROTEIN"/>
    <property type="match status" value="1"/>
</dbReference>
<dbReference type="PANTHER" id="PTHR35936">
    <property type="entry name" value="MEMBRANE-BOUND LYTIC MUREIN TRANSGLYCOSYLASE F"/>
    <property type="match status" value="1"/>
</dbReference>
<evidence type="ECO:0000256" key="1">
    <source>
        <dbReference type="ARBA" id="ARBA00004418"/>
    </source>
</evidence>
<dbReference type="EMBL" id="JJOA01000001">
    <property type="protein sequence ID" value="KEA61371.1"/>
    <property type="molecule type" value="Genomic_DNA"/>
</dbReference>
<reference evidence="9" key="1">
    <citation type="submission" date="2014-04" db="EMBL/GenBank/DDBJ databases">
        <title>In planta biocontrol of soil-borne Fusarium wilt of banana through a plant endophytic bacterium, Burkholderia cenocepacia 869T2.</title>
        <authorList>
            <person name="Ho Y.-N."/>
            <person name="Chiang H.-M."/>
            <person name="Chao C.-P."/>
            <person name="Su C.-C."/>
            <person name="Hsu H.-F."/>
            <person name="Guo C.-T."/>
            <person name="Hsieh J.-L."/>
            <person name="Huang C.-C."/>
        </authorList>
    </citation>
    <scope>NUCLEOTIDE SEQUENCE [LARGE SCALE GENOMIC DNA]</scope>
    <source>
        <strain evidence="9">869T2</strain>
    </source>
</reference>
<evidence type="ECO:0000256" key="6">
    <source>
        <dbReference type="RuleBase" id="RU003744"/>
    </source>
</evidence>
<dbReference type="InterPro" id="IPR018313">
    <property type="entry name" value="SBP_3_CS"/>
</dbReference>
<evidence type="ECO:0000256" key="3">
    <source>
        <dbReference type="ARBA" id="ARBA00022448"/>
    </source>
</evidence>
<keyword evidence="3" id="KW-0813">Transport</keyword>
<name>A0A071MY45_9BURK</name>
<dbReference type="NCBIfam" id="TIGR01096">
    <property type="entry name" value="3A0103s03R"/>
    <property type="match status" value="1"/>
</dbReference>
<dbReference type="AlphaFoldDB" id="A0A071MY45"/>
<evidence type="ECO:0000313" key="9">
    <source>
        <dbReference type="EMBL" id="KEA61371.1"/>
    </source>
</evidence>
<protein>
    <submittedName>
        <fullName evidence="9">ABC transporter substrate-binding protein</fullName>
    </submittedName>
</protein>
<dbReference type="Gene3D" id="3.40.190.10">
    <property type="entry name" value="Periplasmic binding protein-like II"/>
    <property type="match status" value="2"/>
</dbReference>
<feature type="chain" id="PRO_5001680429" evidence="7">
    <location>
        <begin position="23"/>
        <end position="260"/>
    </location>
</feature>